<dbReference type="RefSeq" id="WP_111357798.1">
    <property type="nucleotide sequence ID" value="NZ_NHSK01000153.1"/>
</dbReference>
<dbReference type="Pfam" id="PF01381">
    <property type="entry name" value="HTH_3"/>
    <property type="match status" value="1"/>
</dbReference>
<dbReference type="EMBL" id="NPEU01000146">
    <property type="protein sequence ID" value="RAI38047.1"/>
    <property type="molecule type" value="Genomic_DNA"/>
</dbReference>
<evidence type="ECO:0000313" key="3">
    <source>
        <dbReference type="EMBL" id="RAI38047.1"/>
    </source>
</evidence>
<dbReference type="SMART" id="SM00530">
    <property type="entry name" value="HTH_XRE"/>
    <property type="match status" value="1"/>
</dbReference>
<dbReference type="CDD" id="cd00093">
    <property type="entry name" value="HTH_XRE"/>
    <property type="match status" value="1"/>
</dbReference>
<feature type="domain" description="HTH cro/C1-type" evidence="2">
    <location>
        <begin position="11"/>
        <end position="65"/>
    </location>
</feature>
<dbReference type="AlphaFoldDB" id="A0A327KHX3"/>
<name>A0A327KHX3_9BRAD</name>
<accession>A0A327KHX3</accession>
<comment type="caution">
    <text evidence="3">The sequence shown here is derived from an EMBL/GenBank/DDBJ whole genome shotgun (WGS) entry which is preliminary data.</text>
</comment>
<evidence type="ECO:0000259" key="2">
    <source>
        <dbReference type="PROSITE" id="PS50943"/>
    </source>
</evidence>
<dbReference type="Proteomes" id="UP000248863">
    <property type="component" value="Unassembled WGS sequence"/>
</dbReference>
<evidence type="ECO:0000313" key="4">
    <source>
        <dbReference type="Proteomes" id="UP000248863"/>
    </source>
</evidence>
<keyword evidence="4" id="KW-1185">Reference proteome</keyword>
<proteinExistence type="predicted"/>
<dbReference type="OrthoDB" id="3174593at2"/>
<reference evidence="3 4" key="1">
    <citation type="submission" date="2017-07" db="EMBL/GenBank/DDBJ databases">
        <title>Draft Genome Sequences of Select Purple Nonsulfur Bacteria.</title>
        <authorList>
            <person name="Lasarre B."/>
            <person name="Mckinlay J.B."/>
        </authorList>
    </citation>
    <scope>NUCLEOTIDE SEQUENCE [LARGE SCALE GENOMIC DNA]</scope>
    <source>
        <strain evidence="3 4">DSM 11907</strain>
    </source>
</reference>
<dbReference type="InterPro" id="IPR013430">
    <property type="entry name" value="Toxin_antidote_HigA"/>
</dbReference>
<dbReference type="InterPro" id="IPR010982">
    <property type="entry name" value="Lambda_DNA-bd_dom_sf"/>
</dbReference>
<protein>
    <submittedName>
        <fullName evidence="3">Addiction module antidote protein, HigA family</fullName>
    </submittedName>
</protein>
<sequence>MKNPPHPGRSIKDDIEALGLSVAAAAEGLGVTRQQLYRVIRGTSAVTPEMAFRLEKAIGGTADTWLAMQMAYDLAQVRKRGRAIKVRPLRAAAA</sequence>
<dbReference type="PANTHER" id="PTHR36924:SF1">
    <property type="entry name" value="ANTITOXIN HIGA-1"/>
    <property type="match status" value="1"/>
</dbReference>
<gene>
    <name evidence="3" type="primary">higA</name>
    <name evidence="3" type="ORF">CH338_14040</name>
</gene>
<dbReference type="Gene3D" id="1.10.260.40">
    <property type="entry name" value="lambda repressor-like DNA-binding domains"/>
    <property type="match status" value="1"/>
</dbReference>
<organism evidence="3 4">
    <name type="scientific">Rhodoplanes elegans</name>
    <dbReference type="NCBI Taxonomy" id="29408"/>
    <lineage>
        <taxon>Bacteria</taxon>
        <taxon>Pseudomonadati</taxon>
        <taxon>Pseudomonadota</taxon>
        <taxon>Alphaproteobacteria</taxon>
        <taxon>Hyphomicrobiales</taxon>
        <taxon>Nitrobacteraceae</taxon>
        <taxon>Rhodoplanes</taxon>
    </lineage>
</organism>
<keyword evidence="1" id="KW-0238">DNA-binding</keyword>
<dbReference type="PANTHER" id="PTHR36924">
    <property type="entry name" value="ANTITOXIN HIGA-1"/>
    <property type="match status" value="1"/>
</dbReference>
<dbReference type="NCBIfam" id="TIGR02607">
    <property type="entry name" value="antidote_HigA"/>
    <property type="match status" value="1"/>
</dbReference>
<evidence type="ECO:0000256" key="1">
    <source>
        <dbReference type="ARBA" id="ARBA00023125"/>
    </source>
</evidence>
<dbReference type="PROSITE" id="PS50943">
    <property type="entry name" value="HTH_CROC1"/>
    <property type="match status" value="1"/>
</dbReference>
<dbReference type="SUPFAM" id="SSF47413">
    <property type="entry name" value="lambda repressor-like DNA-binding domains"/>
    <property type="match status" value="1"/>
</dbReference>
<dbReference type="GO" id="GO:0003677">
    <property type="term" value="F:DNA binding"/>
    <property type="evidence" value="ECO:0007669"/>
    <property type="project" value="UniProtKB-KW"/>
</dbReference>
<dbReference type="InterPro" id="IPR001387">
    <property type="entry name" value="Cro/C1-type_HTH"/>
</dbReference>